<dbReference type="Proteomes" id="UP000016930">
    <property type="component" value="Unassembled WGS sequence"/>
</dbReference>
<organism evidence="2 3">
    <name type="scientific">Ceriporiopsis subvermispora (strain B)</name>
    <name type="common">White-rot fungus</name>
    <name type="synonym">Gelatoporia subvermispora</name>
    <dbReference type="NCBI Taxonomy" id="914234"/>
    <lineage>
        <taxon>Eukaryota</taxon>
        <taxon>Fungi</taxon>
        <taxon>Dikarya</taxon>
        <taxon>Basidiomycota</taxon>
        <taxon>Agaricomycotina</taxon>
        <taxon>Agaricomycetes</taxon>
        <taxon>Polyporales</taxon>
        <taxon>Gelatoporiaceae</taxon>
        <taxon>Gelatoporia</taxon>
    </lineage>
</organism>
<feature type="region of interest" description="Disordered" evidence="1">
    <location>
        <begin position="1"/>
        <end position="20"/>
    </location>
</feature>
<proteinExistence type="predicted"/>
<evidence type="ECO:0000313" key="3">
    <source>
        <dbReference type="Proteomes" id="UP000016930"/>
    </source>
</evidence>
<reference evidence="2 3" key="1">
    <citation type="journal article" date="2012" name="Proc. Natl. Acad. Sci. U.S.A.">
        <title>Comparative genomics of Ceriporiopsis subvermispora and Phanerochaete chrysosporium provide insight into selective ligninolysis.</title>
        <authorList>
            <person name="Fernandez-Fueyo E."/>
            <person name="Ruiz-Duenas F.J."/>
            <person name="Ferreira P."/>
            <person name="Floudas D."/>
            <person name="Hibbett D.S."/>
            <person name="Canessa P."/>
            <person name="Larrondo L.F."/>
            <person name="James T.Y."/>
            <person name="Seelenfreund D."/>
            <person name="Lobos S."/>
            <person name="Polanco R."/>
            <person name="Tello M."/>
            <person name="Honda Y."/>
            <person name="Watanabe T."/>
            <person name="Watanabe T."/>
            <person name="Ryu J.S."/>
            <person name="Kubicek C.P."/>
            <person name="Schmoll M."/>
            <person name="Gaskell J."/>
            <person name="Hammel K.E."/>
            <person name="St John F.J."/>
            <person name="Vanden Wymelenberg A."/>
            <person name="Sabat G."/>
            <person name="Splinter BonDurant S."/>
            <person name="Syed K."/>
            <person name="Yadav J.S."/>
            <person name="Doddapaneni H."/>
            <person name="Subramanian V."/>
            <person name="Lavin J.L."/>
            <person name="Oguiza J.A."/>
            <person name="Perez G."/>
            <person name="Pisabarro A.G."/>
            <person name="Ramirez L."/>
            <person name="Santoyo F."/>
            <person name="Master E."/>
            <person name="Coutinho P.M."/>
            <person name="Henrissat B."/>
            <person name="Lombard V."/>
            <person name="Magnuson J.K."/>
            <person name="Kuees U."/>
            <person name="Hori C."/>
            <person name="Igarashi K."/>
            <person name="Samejima M."/>
            <person name="Held B.W."/>
            <person name="Barry K.W."/>
            <person name="LaButti K.M."/>
            <person name="Lapidus A."/>
            <person name="Lindquist E.A."/>
            <person name="Lucas S.M."/>
            <person name="Riley R."/>
            <person name="Salamov A.A."/>
            <person name="Hoffmeister D."/>
            <person name="Schwenk D."/>
            <person name="Hadar Y."/>
            <person name="Yarden O."/>
            <person name="de Vries R.P."/>
            <person name="Wiebenga A."/>
            <person name="Stenlid J."/>
            <person name="Eastwood D."/>
            <person name="Grigoriev I.V."/>
            <person name="Berka R.M."/>
            <person name="Blanchette R.A."/>
            <person name="Kersten P."/>
            <person name="Martinez A.T."/>
            <person name="Vicuna R."/>
            <person name="Cullen D."/>
        </authorList>
    </citation>
    <scope>NUCLEOTIDE SEQUENCE [LARGE SCALE GENOMIC DNA]</scope>
    <source>
        <strain evidence="2 3">B</strain>
    </source>
</reference>
<gene>
    <name evidence="2" type="ORF">CERSUDRAFT_100866</name>
</gene>
<evidence type="ECO:0000256" key="1">
    <source>
        <dbReference type="SAM" id="MobiDB-lite"/>
    </source>
</evidence>
<protein>
    <submittedName>
        <fullName evidence="2">Uncharacterized protein</fullName>
    </submittedName>
</protein>
<name>M2QWS9_CERS8</name>
<evidence type="ECO:0000313" key="2">
    <source>
        <dbReference type="EMBL" id="EMD30951.1"/>
    </source>
</evidence>
<feature type="compositionally biased region" description="Polar residues" evidence="1">
    <location>
        <begin position="1"/>
        <end position="12"/>
    </location>
</feature>
<feature type="region of interest" description="Disordered" evidence="1">
    <location>
        <begin position="79"/>
        <end position="100"/>
    </location>
</feature>
<sequence>MLPNSPEQNTATGDLPQSLRQLTGDCQARLDSGDLLRPGESLPLAHSVQEPVDNSSQFRLSAPFSPQLNLSFPSHARASKFPGMAHDGESNLTHLRRPNLEPREDCSLMEEGVTDKNVSPLALVGNPQFVTKTKYKSVIWIRFQ</sequence>
<dbReference type="AlphaFoldDB" id="M2QWS9"/>
<keyword evidence="3" id="KW-1185">Reference proteome</keyword>
<accession>M2QWS9</accession>
<dbReference type="HOGENOM" id="CLU_1796243_0_0_1"/>
<dbReference type="EMBL" id="KB445828">
    <property type="protein sequence ID" value="EMD30951.1"/>
    <property type="molecule type" value="Genomic_DNA"/>
</dbReference>